<proteinExistence type="predicted"/>
<evidence type="ECO:0000313" key="1">
    <source>
        <dbReference type="EMBL" id="KAH8077109.1"/>
    </source>
</evidence>
<sequence length="490" mass="54711">MPRFSTTKTPNGFYAAITSDKVLDMLSSLTVKDFHPEHSASAKQCIEYIGTLDDGSKRFTKTWEAFVRAGLGHVSADSDPRAVEVFRQVKELLRDPTKATHRQKRGFIKDLGLEGEALTEQRLYAIYRSQVPSDDPDLLRWAKRLGDSVPTDVPPQEVLGALSVRFCERRKDDIPTSTLLTEIPVEECDPMNLKPRQKRMHTDSSWEFVGESESVIFLSWDDNDQIQHELAIMRPLPNDTRLALVEWFTSVINSAVRDRRNVRPNHIGNMVQIGYNTGPRHAKVTGLAKSFQRTLTPDKMAASDTEVIGMVSLFWSLMKAWLPQDVIAQITNALDKHDLPRIATRNVKAGAGFNIQASGVNYRFDYEERAPPEAYLTYGYVAHVHADPTYAGWALAACVQREVKDGAKLARGGANFFDVGLRIIIKQSAGTIWAFRPQFRHGTTEAHGAVNWGITFGFSERLAKAWDAEGRDKQIAIVSKAGAGEGNPDA</sequence>
<evidence type="ECO:0000313" key="2">
    <source>
        <dbReference type="EMBL" id="KAH8094757.1"/>
    </source>
</evidence>
<gene>
    <name evidence="3" type="ORF">BXZ70DRAFT_936485</name>
    <name evidence="2" type="ORF">BXZ70DRAFT_947442</name>
    <name evidence="1" type="ORF">BXZ70DRAFT_963272</name>
</gene>
<organism evidence="2 4">
    <name type="scientific">Cristinia sonorae</name>
    <dbReference type="NCBI Taxonomy" id="1940300"/>
    <lineage>
        <taxon>Eukaryota</taxon>
        <taxon>Fungi</taxon>
        <taxon>Dikarya</taxon>
        <taxon>Basidiomycota</taxon>
        <taxon>Agaricomycotina</taxon>
        <taxon>Agaricomycetes</taxon>
        <taxon>Agaricomycetidae</taxon>
        <taxon>Agaricales</taxon>
        <taxon>Pleurotineae</taxon>
        <taxon>Stephanosporaceae</taxon>
        <taxon>Cristinia</taxon>
    </lineage>
</organism>
<keyword evidence="4" id="KW-1185">Reference proteome</keyword>
<dbReference type="EMBL" id="JAEVFJ010000066">
    <property type="protein sequence ID" value="KAH8077109.1"/>
    <property type="molecule type" value="Genomic_DNA"/>
</dbReference>
<dbReference type="EMBL" id="JAEVFJ010000014">
    <property type="protein sequence ID" value="KAH8100912.1"/>
    <property type="molecule type" value="Genomic_DNA"/>
</dbReference>
<dbReference type="AlphaFoldDB" id="A0A8K0UKR0"/>
<dbReference type="OrthoDB" id="2684108at2759"/>
<name>A0A8K0UKR0_9AGAR</name>
<accession>A0A8K0UKR0</accession>
<dbReference type="EMBL" id="JAEVFJ010000025">
    <property type="protein sequence ID" value="KAH8094757.1"/>
    <property type="molecule type" value="Genomic_DNA"/>
</dbReference>
<evidence type="ECO:0000313" key="3">
    <source>
        <dbReference type="EMBL" id="KAH8100912.1"/>
    </source>
</evidence>
<evidence type="ECO:0000313" key="4">
    <source>
        <dbReference type="Proteomes" id="UP000813824"/>
    </source>
</evidence>
<comment type="caution">
    <text evidence="2">The sequence shown here is derived from an EMBL/GenBank/DDBJ whole genome shotgun (WGS) entry which is preliminary data.</text>
</comment>
<protein>
    <submittedName>
        <fullName evidence="2">Uncharacterized protein</fullName>
    </submittedName>
</protein>
<dbReference type="Proteomes" id="UP000813824">
    <property type="component" value="Unassembled WGS sequence"/>
</dbReference>
<reference evidence="2" key="1">
    <citation type="journal article" date="2021" name="New Phytol.">
        <title>Evolutionary innovations through gain and loss of genes in the ectomycorrhizal Boletales.</title>
        <authorList>
            <person name="Wu G."/>
            <person name="Miyauchi S."/>
            <person name="Morin E."/>
            <person name="Kuo A."/>
            <person name="Drula E."/>
            <person name="Varga T."/>
            <person name="Kohler A."/>
            <person name="Feng B."/>
            <person name="Cao Y."/>
            <person name="Lipzen A."/>
            <person name="Daum C."/>
            <person name="Hundley H."/>
            <person name="Pangilinan J."/>
            <person name="Johnson J."/>
            <person name="Barry K."/>
            <person name="LaButti K."/>
            <person name="Ng V."/>
            <person name="Ahrendt S."/>
            <person name="Min B."/>
            <person name="Choi I.G."/>
            <person name="Park H."/>
            <person name="Plett J.M."/>
            <person name="Magnuson J."/>
            <person name="Spatafora J.W."/>
            <person name="Nagy L.G."/>
            <person name="Henrissat B."/>
            <person name="Grigoriev I.V."/>
            <person name="Yang Z.L."/>
            <person name="Xu J."/>
            <person name="Martin F.M."/>
        </authorList>
    </citation>
    <scope>NUCLEOTIDE SEQUENCE</scope>
    <source>
        <strain evidence="2">KKN 215</strain>
    </source>
</reference>